<dbReference type="GO" id="GO:0005929">
    <property type="term" value="C:cilium"/>
    <property type="evidence" value="ECO:0007669"/>
    <property type="project" value="TreeGrafter"/>
</dbReference>
<dbReference type="PANTHER" id="PTHR15673:SF2">
    <property type="entry name" value="IQ CALMODULIN-BINDING MOTIF-CONTAINING PROTEIN 1"/>
    <property type="match status" value="1"/>
</dbReference>
<dbReference type="Gene3D" id="1.20.5.190">
    <property type="match status" value="2"/>
</dbReference>
<reference evidence="3" key="2">
    <citation type="journal article" date="2017" name="Sci. Adv.">
        <title>A tail of two voltages: Proteomic comparison of the three electric organs of the electric eel.</title>
        <authorList>
            <person name="Traeger L.L."/>
            <person name="Sabat G."/>
            <person name="Barrett-Wilt G.A."/>
            <person name="Wells G.B."/>
            <person name="Sussman M.R."/>
        </authorList>
    </citation>
    <scope>NUCLEOTIDE SEQUENCE [LARGE SCALE GENOMIC DNA]</scope>
</reference>
<dbReference type="AlphaFoldDB" id="A0A4W4FCV8"/>
<dbReference type="CDD" id="cd23767">
    <property type="entry name" value="IQCD"/>
    <property type="match status" value="2"/>
</dbReference>
<keyword evidence="1" id="KW-0175">Coiled coil</keyword>
<dbReference type="GO" id="GO:0005516">
    <property type="term" value="F:calmodulin binding"/>
    <property type="evidence" value="ECO:0007669"/>
    <property type="project" value="InterPro"/>
</dbReference>
<dbReference type="SMART" id="SM00015">
    <property type="entry name" value="IQ"/>
    <property type="match status" value="4"/>
</dbReference>
<dbReference type="Ensembl" id="ENSEEET00000022825.2">
    <property type="protein sequence ID" value="ENSEEEP00000022575.2"/>
    <property type="gene ID" value="ENSEEEG00000010965.2"/>
</dbReference>
<reference evidence="2" key="3">
    <citation type="submission" date="2020-05" db="EMBL/GenBank/DDBJ databases">
        <title>Electrophorus electricus (electric eel) genome, fEleEle1, primary haplotype.</title>
        <authorList>
            <person name="Myers G."/>
            <person name="Meyer A."/>
            <person name="Fedrigo O."/>
            <person name="Formenti G."/>
            <person name="Rhie A."/>
            <person name="Tracey A."/>
            <person name="Sims Y."/>
            <person name="Jarvis E.D."/>
        </authorList>
    </citation>
    <scope>NUCLEOTIDE SEQUENCE [LARGE SCALE GENOMIC DNA]</scope>
</reference>
<name>A0A4W4FCV8_ELEEL</name>
<proteinExistence type="predicted"/>
<protein>
    <recommendedName>
        <fullName evidence="4">IQ motif containing B1</fullName>
    </recommendedName>
</protein>
<dbReference type="PANTHER" id="PTHR15673">
    <property type="entry name" value="IQ CALMODULIN-BINDING MOTIF CONTAINING PROTEIN 1"/>
    <property type="match status" value="1"/>
</dbReference>
<dbReference type="InterPro" id="IPR000048">
    <property type="entry name" value="IQ_motif_EF-hand-BS"/>
</dbReference>
<accession>A0A4W4FCV8</accession>
<sequence length="597" mass="68764">MEWSEVNKDDVTSNLQSLVAENSERSFTKVLAALSDLLERKCVADQRELERCKQELYHSGVLAYCSAALKLSPAHIEGGHASVTRMADILSACCVGIGPVSDTEGFRHQFLPSVTEHLLYLAHRLVSRAIGLFQRNPSMIRLFRKVFDSLMWILRAYSHLIPCVLQSKHYESVQMTEDDEVSAVTLMMWYNLFRANSTLVSEMGNNPLTSVTDEVVYKMSSSSNPVIGGTAVKVLLLIIEQHRPCIRLLHKHYKGLQELVWKDWRGKGFDSALELLVNQLQPESPEKVSKHFSEERAHAACVIQAAWRAHQTRCRIKKLPRAVSALQRSFRAKRQRQQEDAERRRAEEELRLQVQLRRQRAIRQLRQRQLHLMEILPADQVARYLGEMENRAALLIQRVWRGHRERRRFQQCRYQLRQHKAAVTLQRAILSFLQRRRSRRTVLAPWKGPRGLTDGRRTELRRQIEDHVCLYPSSVVSPEGTLELHEKAQSMLQQHLATRASDRAQEQHRQALLAQINTDLELLLNAPSLKCVGREDSFPFLSRSAPVAMRARQSHNALLQNMRLPWWKTLGGEFSDPASLSQKDYNLDCDSLYLGDS</sequence>
<dbReference type="PROSITE" id="PS50096">
    <property type="entry name" value="IQ"/>
    <property type="match status" value="2"/>
</dbReference>
<evidence type="ECO:0008006" key="4">
    <source>
        <dbReference type="Google" id="ProtNLM"/>
    </source>
</evidence>
<dbReference type="GeneTree" id="ENSGT00390000002188"/>
<evidence type="ECO:0000313" key="3">
    <source>
        <dbReference type="Proteomes" id="UP000314983"/>
    </source>
</evidence>
<feature type="coiled-coil region" evidence="1">
    <location>
        <begin position="329"/>
        <end position="358"/>
    </location>
</feature>
<dbReference type="Proteomes" id="UP000314983">
    <property type="component" value="Chromosome 1"/>
</dbReference>
<dbReference type="GO" id="GO:0060271">
    <property type="term" value="P:cilium assembly"/>
    <property type="evidence" value="ECO:0007669"/>
    <property type="project" value="InterPro"/>
</dbReference>
<keyword evidence="3" id="KW-1185">Reference proteome</keyword>
<reference evidence="2" key="4">
    <citation type="submission" date="2025-08" db="UniProtKB">
        <authorList>
            <consortium name="Ensembl"/>
        </authorList>
    </citation>
    <scope>IDENTIFICATION</scope>
</reference>
<reference evidence="3" key="1">
    <citation type="journal article" date="2014" name="Science">
        <title>Nonhuman genetics. Genomic basis for the convergent evolution of electric organs.</title>
        <authorList>
            <person name="Gallant J.R."/>
            <person name="Traeger L.L."/>
            <person name="Volkening J.D."/>
            <person name="Moffett H."/>
            <person name="Chen P.H."/>
            <person name="Novina C.D."/>
            <person name="Phillips G.N.Jr."/>
            <person name="Anand R."/>
            <person name="Wells G.B."/>
            <person name="Pinch M."/>
            <person name="Guth R."/>
            <person name="Unguez G.A."/>
            <person name="Albert J.S."/>
            <person name="Zakon H.H."/>
            <person name="Samanta M.P."/>
            <person name="Sussman M.R."/>
        </authorList>
    </citation>
    <scope>NUCLEOTIDE SEQUENCE [LARGE SCALE GENOMIC DNA]</scope>
</reference>
<evidence type="ECO:0000313" key="2">
    <source>
        <dbReference type="Ensembl" id="ENSEEEP00000022575.2"/>
    </source>
</evidence>
<organism evidence="2 3">
    <name type="scientific">Electrophorus electricus</name>
    <name type="common">Electric eel</name>
    <name type="synonym">Gymnotus electricus</name>
    <dbReference type="NCBI Taxonomy" id="8005"/>
    <lineage>
        <taxon>Eukaryota</taxon>
        <taxon>Metazoa</taxon>
        <taxon>Chordata</taxon>
        <taxon>Craniata</taxon>
        <taxon>Vertebrata</taxon>
        <taxon>Euteleostomi</taxon>
        <taxon>Actinopterygii</taxon>
        <taxon>Neopterygii</taxon>
        <taxon>Teleostei</taxon>
        <taxon>Ostariophysi</taxon>
        <taxon>Gymnotiformes</taxon>
        <taxon>Gymnotoidei</taxon>
        <taxon>Gymnotidae</taxon>
        <taxon>Electrophorus</taxon>
    </lineage>
</organism>
<reference evidence="2" key="5">
    <citation type="submission" date="2025-09" db="UniProtKB">
        <authorList>
            <consortium name="Ensembl"/>
        </authorList>
    </citation>
    <scope>IDENTIFICATION</scope>
</reference>
<dbReference type="InterPro" id="IPR028765">
    <property type="entry name" value="IQCB1"/>
</dbReference>
<dbReference type="Pfam" id="PF00612">
    <property type="entry name" value="IQ"/>
    <property type="match status" value="3"/>
</dbReference>
<evidence type="ECO:0000256" key="1">
    <source>
        <dbReference type="SAM" id="Coils"/>
    </source>
</evidence>
<gene>
    <name evidence="2" type="primary">IQCB1</name>
</gene>